<dbReference type="InterPro" id="IPR015943">
    <property type="entry name" value="WD40/YVTN_repeat-like_dom_sf"/>
</dbReference>
<organism evidence="3">
    <name type="scientific">hydrothermal vent metagenome</name>
    <dbReference type="NCBI Taxonomy" id="652676"/>
    <lineage>
        <taxon>unclassified sequences</taxon>
        <taxon>metagenomes</taxon>
        <taxon>ecological metagenomes</taxon>
    </lineage>
</organism>
<dbReference type="PANTHER" id="PTHR19848:SF8">
    <property type="entry name" value="F-BOX AND WD REPEAT DOMAIN CONTAINING 7"/>
    <property type="match status" value="1"/>
</dbReference>
<dbReference type="InterPro" id="IPR001680">
    <property type="entry name" value="WD40_rpt"/>
</dbReference>
<dbReference type="EMBL" id="FPHF01000096">
    <property type="protein sequence ID" value="SFV67442.1"/>
    <property type="molecule type" value="Genomic_DNA"/>
</dbReference>
<dbReference type="PANTHER" id="PTHR19848">
    <property type="entry name" value="WD40 REPEAT PROTEIN"/>
    <property type="match status" value="1"/>
</dbReference>
<dbReference type="PROSITE" id="PS00678">
    <property type="entry name" value="WD_REPEATS_1"/>
    <property type="match status" value="1"/>
</dbReference>
<accession>A0A1W1CP13</accession>
<proteinExistence type="predicted"/>
<dbReference type="Pfam" id="PF00400">
    <property type="entry name" value="WD40"/>
    <property type="match status" value="2"/>
</dbReference>
<keyword evidence="1" id="KW-0853">WD repeat</keyword>
<evidence type="ECO:0000256" key="1">
    <source>
        <dbReference type="ARBA" id="ARBA00022574"/>
    </source>
</evidence>
<dbReference type="InterPro" id="IPR019775">
    <property type="entry name" value="WD40_repeat_CS"/>
</dbReference>
<dbReference type="SUPFAM" id="SSF50978">
    <property type="entry name" value="WD40 repeat-like"/>
    <property type="match status" value="1"/>
</dbReference>
<dbReference type="InterPro" id="IPR036322">
    <property type="entry name" value="WD40_repeat_dom_sf"/>
</dbReference>
<dbReference type="Gene3D" id="2.130.10.10">
    <property type="entry name" value="YVTN repeat-like/Quinoprotein amine dehydrogenase"/>
    <property type="match status" value="1"/>
</dbReference>
<protein>
    <submittedName>
        <fullName evidence="3">WD-40 repeat protein</fullName>
    </submittedName>
</protein>
<sequence length="650" mass="74331">MNFVTRKGINKAVVLLKIIEDGRLIVVDSETTIRFMKADELSLIDGFKVNVKHEYYKTNVVSFSNDGDYFATLTTDRKESCLYNTKTKKRIADVDRHQGEVSCVGIDPLNRYMFSCGDDGKTFAIDIKSGKLVFTLPIHVDTINDVAFSANGNWIATCSYDRKISVFSLVTMTAKRKLKAHAAAVTKMKFIKNNRLVSIDKNSSAIIWDMYTGKVIERLQGIHDDVRQIVTSKDDEFLFLGTALGYVLVYDLSTYELLSPKYIKIASPISALEFNEKNHQLIIGTEDGFIMSYNIYDGEEKLWENTLAKAKIALQSNDKAKALLLFNTFKNIPSKNKIINKTIADYAEFAKFAKFAKEGKLALAYSLCNTYPVYKDSKLYKALEERWKKTFMQAQKYVLDPKGIESAKEVLKPYRGISEKTKLIQELLTQGEVYKRFRTAIGQKDFTICFELIKQHQFLKEFPEYEILMNYADTLYIKSQELLGKGDTNSAIKMLRVLAVFDDFKEEVKILMHDIETKQKFFTAVENEEFDKAYDYMTQTEDLQDTPDGQKLQNKWYSDLAKANEFAVNGDALNIGKALSFYMRMRAKATAIATVFAWCYMVQLEDSARDGAPQLALEKGIKNYMLHFGPRQNSNWSSLLMVRSQCGDHQ</sequence>
<dbReference type="AlphaFoldDB" id="A0A1W1CP13"/>
<evidence type="ECO:0000256" key="2">
    <source>
        <dbReference type="ARBA" id="ARBA00022737"/>
    </source>
</evidence>
<name>A0A1W1CP13_9ZZZZ</name>
<reference evidence="3" key="1">
    <citation type="submission" date="2016-10" db="EMBL/GenBank/DDBJ databases">
        <authorList>
            <person name="de Groot N.N."/>
        </authorList>
    </citation>
    <scope>NUCLEOTIDE SEQUENCE</scope>
</reference>
<evidence type="ECO:0000313" key="3">
    <source>
        <dbReference type="EMBL" id="SFV67442.1"/>
    </source>
</evidence>
<dbReference type="PROSITE" id="PS50082">
    <property type="entry name" value="WD_REPEATS_2"/>
    <property type="match status" value="2"/>
</dbReference>
<dbReference type="SMART" id="SM00320">
    <property type="entry name" value="WD40"/>
    <property type="match status" value="6"/>
</dbReference>
<keyword evidence="2" id="KW-0677">Repeat</keyword>
<gene>
    <name evidence="3" type="ORF">MNB_SM-4-1144</name>
</gene>